<proteinExistence type="predicted"/>
<feature type="region of interest" description="Disordered" evidence="1">
    <location>
        <begin position="24"/>
        <end position="48"/>
    </location>
</feature>
<accession>A0ABQ9UHT7</accession>
<evidence type="ECO:0000256" key="1">
    <source>
        <dbReference type="SAM" id="MobiDB-lite"/>
    </source>
</evidence>
<dbReference type="EMBL" id="JASSZA010000012">
    <property type="protein sequence ID" value="KAK2096632.1"/>
    <property type="molecule type" value="Genomic_DNA"/>
</dbReference>
<comment type="caution">
    <text evidence="2">The sequence shown here is derived from an EMBL/GenBank/DDBJ whole genome shotgun (WGS) entry which is preliminary data.</text>
</comment>
<evidence type="ECO:0000313" key="3">
    <source>
        <dbReference type="Proteomes" id="UP001266305"/>
    </source>
</evidence>
<dbReference type="Proteomes" id="UP001266305">
    <property type="component" value="Unassembled WGS sequence"/>
</dbReference>
<reference evidence="2 3" key="1">
    <citation type="submission" date="2023-05" db="EMBL/GenBank/DDBJ databases">
        <title>B98-5 Cell Line De Novo Hybrid Assembly: An Optical Mapping Approach.</title>
        <authorList>
            <person name="Kananen K."/>
            <person name="Auerbach J.A."/>
            <person name="Kautto E."/>
            <person name="Blachly J.S."/>
        </authorList>
    </citation>
    <scope>NUCLEOTIDE SEQUENCE [LARGE SCALE GENOMIC DNA]</scope>
    <source>
        <strain evidence="2">B95-8</strain>
        <tissue evidence="2">Cell line</tissue>
    </source>
</reference>
<gene>
    <name evidence="2" type="ORF">P7K49_025666</name>
</gene>
<name>A0ABQ9UHT7_SAGOE</name>
<organism evidence="2 3">
    <name type="scientific">Saguinus oedipus</name>
    <name type="common">Cotton-top tamarin</name>
    <name type="synonym">Oedipomidas oedipus</name>
    <dbReference type="NCBI Taxonomy" id="9490"/>
    <lineage>
        <taxon>Eukaryota</taxon>
        <taxon>Metazoa</taxon>
        <taxon>Chordata</taxon>
        <taxon>Craniata</taxon>
        <taxon>Vertebrata</taxon>
        <taxon>Euteleostomi</taxon>
        <taxon>Mammalia</taxon>
        <taxon>Eutheria</taxon>
        <taxon>Euarchontoglires</taxon>
        <taxon>Primates</taxon>
        <taxon>Haplorrhini</taxon>
        <taxon>Platyrrhini</taxon>
        <taxon>Cebidae</taxon>
        <taxon>Callitrichinae</taxon>
        <taxon>Saguinus</taxon>
    </lineage>
</organism>
<protein>
    <submittedName>
        <fullName evidence="2">Uncharacterized protein</fullName>
    </submittedName>
</protein>
<evidence type="ECO:0000313" key="2">
    <source>
        <dbReference type="EMBL" id="KAK2096632.1"/>
    </source>
</evidence>
<keyword evidence="3" id="KW-1185">Reference proteome</keyword>
<sequence length="117" mass="12899">MSGVLHQSSELKSSLALPRTAFKSPFCKAPPEHGTCTLRATQRADEEDETGEGECLLHLFLLAGLWARWRGAWTLAIKGTPQEQQSHNMGDVTEPSHCPTTPYPRAVTCKKEISTHV</sequence>